<evidence type="ECO:0000256" key="1">
    <source>
        <dbReference type="SAM" id="MobiDB-lite"/>
    </source>
</evidence>
<feature type="compositionally biased region" description="Basic residues" evidence="1">
    <location>
        <begin position="157"/>
        <end position="166"/>
    </location>
</feature>
<name>G0NDB4_CAEBE</name>
<dbReference type="InParanoid" id="G0NDB4"/>
<reference evidence="3" key="1">
    <citation type="submission" date="2011-07" db="EMBL/GenBank/DDBJ databases">
        <authorList>
            <consortium name="Caenorhabditis brenneri Sequencing and Analysis Consortium"/>
            <person name="Wilson R.K."/>
        </authorList>
    </citation>
    <scope>NUCLEOTIDE SEQUENCE [LARGE SCALE GENOMIC DNA]</scope>
    <source>
        <strain evidence="3">PB2801</strain>
    </source>
</reference>
<keyword evidence="3" id="KW-1185">Reference proteome</keyword>
<accession>G0NDB4</accession>
<dbReference type="HOGENOM" id="CLU_090768_0_0_1"/>
<protein>
    <submittedName>
        <fullName evidence="2">Uncharacterized protein</fullName>
    </submittedName>
</protein>
<dbReference type="AlphaFoldDB" id="G0NDB4"/>
<dbReference type="Proteomes" id="UP000008068">
    <property type="component" value="Unassembled WGS sequence"/>
</dbReference>
<gene>
    <name evidence="2" type="ORF">CAEBREN_08530</name>
</gene>
<evidence type="ECO:0000313" key="3">
    <source>
        <dbReference type="Proteomes" id="UP000008068"/>
    </source>
</evidence>
<feature type="region of interest" description="Disordered" evidence="1">
    <location>
        <begin position="145"/>
        <end position="194"/>
    </location>
</feature>
<proteinExistence type="predicted"/>
<dbReference type="EMBL" id="GL379867">
    <property type="protein sequence ID" value="EGT58320.1"/>
    <property type="molecule type" value="Genomic_DNA"/>
</dbReference>
<feature type="compositionally biased region" description="Polar residues" evidence="1">
    <location>
        <begin position="183"/>
        <end position="194"/>
    </location>
</feature>
<evidence type="ECO:0000313" key="2">
    <source>
        <dbReference type="EMBL" id="EGT58320.1"/>
    </source>
</evidence>
<sequence length="194" mass="22452">MKRTRTRAPLTTLIKIDRVQVVQIMEDMLNVVASGFEKKNNPQVMYDDKTEVRKVMGYLLNQVVHIKPKRIRKPRIETESIQEQPVVEEDLPFVPKTLKEIQRDGWDFNDFVVSLPLLVSKEEIDREALKVNLYFNESLSSLSQVADNQLRGEPPKKRSRPSKVIKIHNSDLSTLPNDEKSRSQIMTPENVVSE</sequence>
<organism evidence="3">
    <name type="scientific">Caenorhabditis brenneri</name>
    <name type="common">Nematode worm</name>
    <dbReference type="NCBI Taxonomy" id="135651"/>
    <lineage>
        <taxon>Eukaryota</taxon>
        <taxon>Metazoa</taxon>
        <taxon>Ecdysozoa</taxon>
        <taxon>Nematoda</taxon>
        <taxon>Chromadorea</taxon>
        <taxon>Rhabditida</taxon>
        <taxon>Rhabditina</taxon>
        <taxon>Rhabditomorpha</taxon>
        <taxon>Rhabditoidea</taxon>
        <taxon>Rhabditidae</taxon>
        <taxon>Peloderinae</taxon>
        <taxon>Caenorhabditis</taxon>
    </lineage>
</organism>